<proteinExistence type="predicted"/>
<feature type="region of interest" description="Disordered" evidence="1">
    <location>
        <begin position="47"/>
        <end position="95"/>
    </location>
</feature>
<accession>A0A0P0J5C1</accession>
<feature type="compositionally biased region" description="Basic and acidic residues" evidence="1">
    <location>
        <begin position="124"/>
        <end position="140"/>
    </location>
</feature>
<evidence type="ECO:0000313" key="2">
    <source>
        <dbReference type="EMBL" id="CUU41278.1"/>
    </source>
</evidence>
<evidence type="ECO:0000256" key="1">
    <source>
        <dbReference type="SAM" id="MobiDB-lite"/>
    </source>
</evidence>
<keyword evidence="3" id="KW-1185">Reference proteome</keyword>
<dbReference type="RefSeq" id="WP_145911871.1">
    <property type="nucleotide sequence ID" value="NZ_AP014854.2"/>
</dbReference>
<feature type="region of interest" description="Disordered" evidence="1">
    <location>
        <begin position="110"/>
        <end position="140"/>
    </location>
</feature>
<dbReference type="EMBL" id="LN907867">
    <property type="protein sequence ID" value="CUU41278.1"/>
    <property type="molecule type" value="Genomic_DNA"/>
</dbReference>
<dbReference type="Proteomes" id="UP000065734">
    <property type="component" value="Chromosome I"/>
</dbReference>
<organism evidence="2 3">
    <name type="scientific">Blastochloris viridis</name>
    <name type="common">Rhodopseudomonas viridis</name>
    <dbReference type="NCBI Taxonomy" id="1079"/>
    <lineage>
        <taxon>Bacteria</taxon>
        <taxon>Pseudomonadati</taxon>
        <taxon>Pseudomonadota</taxon>
        <taxon>Alphaproteobacteria</taxon>
        <taxon>Hyphomicrobiales</taxon>
        <taxon>Blastochloridaceae</taxon>
        <taxon>Blastochloris</taxon>
    </lineage>
</organism>
<name>A0A0P0J5C1_BLAVI</name>
<protein>
    <submittedName>
        <fullName evidence="2">Uncharacterized protein</fullName>
    </submittedName>
</protein>
<gene>
    <name evidence="2" type="ORF">BVIRIDIS_02670</name>
</gene>
<dbReference type="AlphaFoldDB" id="A0A0P0J5C1"/>
<sequence>MTYSFKGRGILWHSQTGPVKWWPINWFWLFVVNFEQQRQAKREEAAEAAAAKAADAKGIAAEAEAAKPAEAAAVVSSEALEPPAEPAASPADAAATAVVAGPIAEAIIVSPASTSDLAPPPPPEPEHLGEPDKPAEPPKT</sequence>
<dbReference type="OrthoDB" id="7961623at2"/>
<dbReference type="KEGG" id="bvr:BVIR_822"/>
<evidence type="ECO:0000313" key="3">
    <source>
        <dbReference type="Proteomes" id="UP000065734"/>
    </source>
</evidence>
<reference evidence="3" key="1">
    <citation type="journal article" date="2016" name="Genome Announc.">
        <title>Revised genome sequence of the purple photosynthetic bacterium Blastochloris viridis.</title>
        <authorList>
            <person name="Liu L.N."/>
            <person name="Faulkner M."/>
            <person name="Liu X."/>
            <person name="Huang F."/>
            <person name="Darby A.C."/>
            <person name="Hall N."/>
        </authorList>
    </citation>
    <scope>NUCLEOTIDE SEQUENCE [LARGE SCALE GENOMIC DNA]</scope>
    <source>
        <strain evidence="3">ATCC 19567 / DSM 133 / F</strain>
    </source>
</reference>